<dbReference type="Proteomes" id="UP000646548">
    <property type="component" value="Unassembled WGS sequence"/>
</dbReference>
<evidence type="ECO:0000313" key="2">
    <source>
        <dbReference type="Proteomes" id="UP000646548"/>
    </source>
</evidence>
<dbReference type="AlphaFoldDB" id="A0A834CGR5"/>
<accession>A0A834CGR5</accession>
<organism evidence="1 2">
    <name type="scientific">Oryzias melastigma</name>
    <name type="common">Marine medaka</name>
    <dbReference type="NCBI Taxonomy" id="30732"/>
    <lineage>
        <taxon>Eukaryota</taxon>
        <taxon>Metazoa</taxon>
        <taxon>Chordata</taxon>
        <taxon>Craniata</taxon>
        <taxon>Vertebrata</taxon>
        <taxon>Euteleostomi</taxon>
        <taxon>Actinopterygii</taxon>
        <taxon>Neopterygii</taxon>
        <taxon>Teleostei</taxon>
        <taxon>Neoteleostei</taxon>
        <taxon>Acanthomorphata</taxon>
        <taxon>Ovalentaria</taxon>
        <taxon>Atherinomorphae</taxon>
        <taxon>Beloniformes</taxon>
        <taxon>Adrianichthyidae</taxon>
        <taxon>Oryziinae</taxon>
        <taxon>Oryzias</taxon>
    </lineage>
</organism>
<dbReference type="EMBL" id="WKFB01000259">
    <property type="protein sequence ID" value="KAF6729310.1"/>
    <property type="molecule type" value="Genomic_DNA"/>
</dbReference>
<proteinExistence type="predicted"/>
<comment type="caution">
    <text evidence="1">The sequence shown here is derived from an EMBL/GenBank/DDBJ whole genome shotgun (WGS) entry which is preliminary data.</text>
</comment>
<evidence type="ECO:0000313" key="1">
    <source>
        <dbReference type="EMBL" id="KAF6729310.1"/>
    </source>
</evidence>
<name>A0A834CGR5_ORYME</name>
<sequence length="91" mass="10562">MFTKANDHALLNLWHTRTWPLTRRCVKEYDTRSDSELCSLARLPSLSYRRPSMVSIPPPTFFKLTHTGKFPTLTLQQKFKTLLALADINNL</sequence>
<reference evidence="1" key="1">
    <citation type="journal article" name="BMC Genomics">
        <title>Long-read sequencing and de novo genome assembly of marine medaka (Oryzias melastigma).</title>
        <authorList>
            <person name="Liang P."/>
            <person name="Saqib H.S.A."/>
            <person name="Ni X."/>
            <person name="Shen Y."/>
        </authorList>
    </citation>
    <scope>NUCLEOTIDE SEQUENCE</scope>
    <source>
        <strain evidence="1">Bigg-433</strain>
    </source>
</reference>
<gene>
    <name evidence="1" type="ORF">FQA47_020898</name>
</gene>
<protein>
    <submittedName>
        <fullName evidence="1">Uncharacterized protein</fullName>
    </submittedName>
</protein>